<proteinExistence type="predicted"/>
<dbReference type="AlphaFoldDB" id="A0A5M9J1V7"/>
<dbReference type="GO" id="GO:0004145">
    <property type="term" value="F:diamine N-acetyltransferase activity"/>
    <property type="evidence" value="ECO:0007669"/>
    <property type="project" value="UniProtKB-EC"/>
</dbReference>
<organism evidence="4 5">
    <name type="scientific">Pseudomonas extremaustralis</name>
    <dbReference type="NCBI Taxonomy" id="359110"/>
    <lineage>
        <taxon>Bacteria</taxon>
        <taxon>Pseudomonadati</taxon>
        <taxon>Pseudomonadota</taxon>
        <taxon>Gammaproteobacteria</taxon>
        <taxon>Pseudomonadales</taxon>
        <taxon>Pseudomonadaceae</taxon>
        <taxon>Pseudomonas</taxon>
    </lineage>
</organism>
<comment type="caution">
    <text evidence="4">The sequence shown here is derived from an EMBL/GenBank/DDBJ whole genome shotgun (WGS) entry which is preliminary data.</text>
</comment>
<keyword evidence="2 4" id="KW-0012">Acyltransferase</keyword>
<evidence type="ECO:0000313" key="5">
    <source>
        <dbReference type="Proteomes" id="UP000323425"/>
    </source>
</evidence>
<evidence type="ECO:0000256" key="1">
    <source>
        <dbReference type="ARBA" id="ARBA00022679"/>
    </source>
</evidence>
<dbReference type="InterPro" id="IPR050832">
    <property type="entry name" value="Bact_Acetyltransf"/>
</dbReference>
<evidence type="ECO:0000313" key="4">
    <source>
        <dbReference type="EMBL" id="KAA8562122.1"/>
    </source>
</evidence>
<dbReference type="Pfam" id="PF00583">
    <property type="entry name" value="Acetyltransf_1"/>
    <property type="match status" value="1"/>
</dbReference>
<dbReference type="PANTHER" id="PTHR43877">
    <property type="entry name" value="AMINOALKYLPHOSPHONATE N-ACETYLTRANSFERASE-RELATED-RELATED"/>
    <property type="match status" value="1"/>
</dbReference>
<dbReference type="Gene3D" id="3.40.630.30">
    <property type="match status" value="1"/>
</dbReference>
<reference evidence="4 5" key="1">
    <citation type="journal article" date="2018" name="Plant Biotechnol. Rep.">
        <title>Diversity and antifungal activity of endophytic bacteria associated with Panax ginseng seedlings.</title>
        <authorList>
            <person name="Park J.M."/>
            <person name="Hong C.E."/>
            <person name="Jo S.H."/>
        </authorList>
    </citation>
    <scope>NUCLEOTIDE SEQUENCE [LARGE SCALE GENOMIC DNA]</scope>
    <source>
        <strain evidence="4 5">PgKB38</strain>
    </source>
</reference>
<dbReference type="InterPro" id="IPR000182">
    <property type="entry name" value="GNAT_dom"/>
</dbReference>
<gene>
    <name evidence="4" type="primary">paiA</name>
    <name evidence="4" type="ORF">FX985_02188</name>
</gene>
<dbReference type="CDD" id="cd04301">
    <property type="entry name" value="NAT_SF"/>
    <property type="match status" value="1"/>
</dbReference>
<dbReference type="EC" id="2.3.1.57" evidence="4"/>
<protein>
    <submittedName>
        <fullName evidence="4">Spermidine/spermine N(1)-acetyltransferase</fullName>
        <ecNumber evidence="4">2.3.1.57</ecNumber>
    </submittedName>
</protein>
<keyword evidence="1 4" id="KW-0808">Transferase</keyword>
<evidence type="ECO:0000259" key="3">
    <source>
        <dbReference type="PROSITE" id="PS51186"/>
    </source>
</evidence>
<dbReference type="RefSeq" id="WP_024074940.1">
    <property type="nucleotide sequence ID" value="NZ_VTFH01000001.1"/>
</dbReference>
<evidence type="ECO:0000256" key="2">
    <source>
        <dbReference type="ARBA" id="ARBA00023315"/>
    </source>
</evidence>
<dbReference type="Proteomes" id="UP000323425">
    <property type="component" value="Unassembled WGS sequence"/>
</dbReference>
<name>A0A5M9J1V7_9PSED</name>
<accession>A0A5M9J1V7</accession>
<sequence length="176" mass="19173">MTYLIRDAIPQDALCIGVLGMQVFLDTYATEGIRTSIATEALQAFAPQTIARLISEPGIALVVAESGGHLVGFAQLKLRAGHPLIPGPDVAELQRLYIQERFTGRGIGYQLLQAAEERARLGGATLVWATVWVGNERALGFYPRRGYELLGSPTYTFQGETHENRLFGKALTITAL</sequence>
<dbReference type="InterPro" id="IPR016181">
    <property type="entry name" value="Acyl_CoA_acyltransferase"/>
</dbReference>
<dbReference type="EMBL" id="VTFH01000001">
    <property type="protein sequence ID" value="KAA8562122.1"/>
    <property type="molecule type" value="Genomic_DNA"/>
</dbReference>
<dbReference type="SUPFAM" id="SSF55729">
    <property type="entry name" value="Acyl-CoA N-acyltransferases (Nat)"/>
    <property type="match status" value="1"/>
</dbReference>
<feature type="domain" description="N-acetyltransferase" evidence="3">
    <location>
        <begin position="21"/>
        <end position="172"/>
    </location>
</feature>
<dbReference type="PROSITE" id="PS51186">
    <property type="entry name" value="GNAT"/>
    <property type="match status" value="1"/>
</dbReference>